<proteinExistence type="predicted"/>
<dbReference type="EMBL" id="JANJQO010000963">
    <property type="protein sequence ID" value="KAJ2973508.1"/>
    <property type="molecule type" value="Genomic_DNA"/>
</dbReference>
<sequence>MQPSELQQYLADQPPTIVPLKIEQHFELLTDEQKRYSHFITQSPNILSNRAAFAGSRICMRQTSVETESIFDFALAVHKSCNGDWSSLAAKAGIEADEVTRFLEYAVQVIGNMGNFKSFGDSKFLPRCTEKSLDAIAATVPEAAEFYQNCKAAIFDHATQTKMHLGFLDDGHSTTYYPEADGITKAEIEAVNSWMADKNLLPENTRLNKKGDVFEILIASAITSPPADGTDIGKQTEFTVEDGPLKGKTVKLVFGDYSTEMGNVSKNLTGAANNAANENQKNMHLAYAKAFETGSHNSFKDSQRFWIKDKSPAIECNIGFVETYRDPAGVRGEFEGFVAMVNQERTRAFGELVDASPRLVPLLPWGSDFEKDKFLAPDFTSLEVLTFNGAMIPAGINIPNFDDIRQNEGFKNVSLGNVVGATVPNEKIPFIREEDLALFQKYRDAAFEVQVGLHELTGHGCGKLLQETAPGVYNFDKANPPTSPVTQQPISTWYKPGETWGSVFGSVAASYEECRAELVAMYLSCDFNVLKIFGFGDGTEDMSNEAGDVLYAAYLGMAKQGLGSVEMWDPKSQKWGQAHSQARFSILKCFLDAGDDFCKLDYTKDDLSDLTIKLDRSKILTTGRKAVGEYLQKIHIYKSTADVKAGIDMYNHMTNVGLDFWGTKVREAVLAKKQPRRIFIQANTYLDEATGKVTLKTYEPTLENFLQSWVDRNV</sequence>
<gene>
    <name evidence="1" type="ORF">NQ176_g6570</name>
</gene>
<protein>
    <submittedName>
        <fullName evidence="1">Uncharacterized protein</fullName>
    </submittedName>
</protein>
<reference evidence="1" key="1">
    <citation type="submission" date="2022-08" db="EMBL/GenBank/DDBJ databases">
        <title>Genome Sequence of Lecanicillium fungicola.</title>
        <authorList>
            <person name="Buettner E."/>
        </authorList>
    </citation>
    <scope>NUCLEOTIDE SEQUENCE</scope>
    <source>
        <strain evidence="1">Babe33</strain>
    </source>
</reference>
<dbReference type="Proteomes" id="UP001143910">
    <property type="component" value="Unassembled WGS sequence"/>
</dbReference>
<accession>A0ACC1N401</accession>
<name>A0ACC1N401_9HYPO</name>
<evidence type="ECO:0000313" key="1">
    <source>
        <dbReference type="EMBL" id="KAJ2973508.1"/>
    </source>
</evidence>
<comment type="caution">
    <text evidence="1">The sequence shown here is derived from an EMBL/GenBank/DDBJ whole genome shotgun (WGS) entry which is preliminary data.</text>
</comment>
<keyword evidence="2" id="KW-1185">Reference proteome</keyword>
<organism evidence="1 2">
    <name type="scientific">Zarea fungicola</name>
    <dbReference type="NCBI Taxonomy" id="93591"/>
    <lineage>
        <taxon>Eukaryota</taxon>
        <taxon>Fungi</taxon>
        <taxon>Dikarya</taxon>
        <taxon>Ascomycota</taxon>
        <taxon>Pezizomycotina</taxon>
        <taxon>Sordariomycetes</taxon>
        <taxon>Hypocreomycetidae</taxon>
        <taxon>Hypocreales</taxon>
        <taxon>Cordycipitaceae</taxon>
        <taxon>Zarea</taxon>
    </lineage>
</organism>
<evidence type="ECO:0000313" key="2">
    <source>
        <dbReference type="Proteomes" id="UP001143910"/>
    </source>
</evidence>